<sequence>MIKRTLTGLVAAIFTVLVATAPAHAADVSGGETIGKPKPPECVWIWTATGSTCDWQ</sequence>
<dbReference type="Proteomes" id="UP001227101">
    <property type="component" value="Chromosome"/>
</dbReference>
<evidence type="ECO:0000313" key="2">
    <source>
        <dbReference type="EMBL" id="WIV61691.1"/>
    </source>
</evidence>
<dbReference type="EMBL" id="CP127173">
    <property type="protein sequence ID" value="WIV61691.1"/>
    <property type="molecule type" value="Genomic_DNA"/>
</dbReference>
<protein>
    <submittedName>
        <fullName evidence="2">Uncharacterized protein</fullName>
    </submittedName>
</protein>
<accession>A0ABY8Y226</accession>
<dbReference type="RefSeq" id="WP_285459315.1">
    <property type="nucleotide sequence ID" value="NZ_CP127173.1"/>
</dbReference>
<proteinExistence type="predicted"/>
<organism evidence="2 3">
    <name type="scientific">Amycolatopsis nalaikhensis</name>
    <dbReference type="NCBI Taxonomy" id="715472"/>
    <lineage>
        <taxon>Bacteria</taxon>
        <taxon>Bacillati</taxon>
        <taxon>Actinomycetota</taxon>
        <taxon>Actinomycetes</taxon>
        <taxon>Pseudonocardiales</taxon>
        <taxon>Pseudonocardiaceae</taxon>
        <taxon>Amycolatopsis</taxon>
    </lineage>
</organism>
<keyword evidence="1" id="KW-0732">Signal</keyword>
<feature type="chain" id="PRO_5045426894" evidence="1">
    <location>
        <begin position="26"/>
        <end position="56"/>
    </location>
</feature>
<gene>
    <name evidence="2" type="ORF">QP939_25335</name>
</gene>
<feature type="signal peptide" evidence="1">
    <location>
        <begin position="1"/>
        <end position="25"/>
    </location>
</feature>
<evidence type="ECO:0000313" key="3">
    <source>
        <dbReference type="Proteomes" id="UP001227101"/>
    </source>
</evidence>
<evidence type="ECO:0000256" key="1">
    <source>
        <dbReference type="SAM" id="SignalP"/>
    </source>
</evidence>
<name>A0ABY8Y226_9PSEU</name>
<reference evidence="2 3" key="1">
    <citation type="submission" date="2023-06" db="EMBL/GenBank/DDBJ databases">
        <authorList>
            <person name="Oyuntsetseg B."/>
            <person name="Kim S.B."/>
        </authorList>
    </citation>
    <scope>NUCLEOTIDE SEQUENCE [LARGE SCALE GENOMIC DNA]</scope>
    <source>
        <strain evidence="2 3">2-2</strain>
    </source>
</reference>
<keyword evidence="3" id="KW-1185">Reference proteome</keyword>